<keyword evidence="6 13" id="KW-1133">Transmembrane helix</keyword>
<dbReference type="InterPro" id="IPR007960">
    <property type="entry name" value="TAS2R"/>
</dbReference>
<evidence type="ECO:0000256" key="1">
    <source>
        <dbReference type="ARBA" id="ARBA00004141"/>
    </source>
</evidence>
<evidence type="ECO:0000256" key="12">
    <source>
        <dbReference type="RuleBase" id="RU004424"/>
    </source>
</evidence>
<evidence type="ECO:0000256" key="7">
    <source>
        <dbReference type="ARBA" id="ARBA00023040"/>
    </source>
</evidence>
<protein>
    <recommendedName>
        <fullName evidence="12">Taste receptor type 2</fullName>
    </recommendedName>
</protein>
<dbReference type="Proteomes" id="UP000812440">
    <property type="component" value="Chromosome 9"/>
</dbReference>
<keyword evidence="5 12" id="KW-0812">Transmembrane</keyword>
<comment type="similarity">
    <text evidence="2 11">Belongs to the G-protein coupled receptor T2R family.</text>
</comment>
<sequence length="261" mass="29553">MGMISDFYIIIIFLRDYFKNGFMTTTNKLLVALCASNSFFALVSATNLTISSLWPHIYTDYYVIFILINMFSKTSSAWITASLCVFYFIKIINFSSGPLAWIKMKINILVPWLIFFSEVLALTCSSLSTLPSVIKEVPLLHSSNSTSGTKLTRFISISFIAFFLPFIAMLLTTFITAVSLYLHIRRMEKNMAASNGLLSHQRVVWGMVRLLLSDAVILVALFFYICHFLAPQSYGFWVVMMILCSFPLLQSALLILVKPSN</sequence>
<keyword evidence="10 12" id="KW-0807">Transducer</keyword>
<evidence type="ECO:0000256" key="9">
    <source>
        <dbReference type="ARBA" id="ARBA00023170"/>
    </source>
</evidence>
<evidence type="ECO:0000256" key="3">
    <source>
        <dbReference type="ARBA" id="ARBA00022480"/>
    </source>
</evidence>
<keyword evidence="8 12" id="KW-0472">Membrane</keyword>
<evidence type="ECO:0000313" key="16">
    <source>
        <dbReference type="Proteomes" id="UP000812440"/>
    </source>
</evidence>
<feature type="domain" description="G-protein coupled receptors family 1 profile" evidence="14">
    <location>
        <begin position="5"/>
        <end position="226"/>
    </location>
</feature>
<feature type="transmembrane region" description="Helical" evidence="13">
    <location>
        <begin position="154"/>
        <end position="182"/>
    </location>
</feature>
<proteinExistence type="inferred from homology"/>
<evidence type="ECO:0000256" key="13">
    <source>
        <dbReference type="SAM" id="Phobius"/>
    </source>
</evidence>
<name>A0A8T2INM9_9PIPI</name>
<dbReference type="PROSITE" id="PS50262">
    <property type="entry name" value="G_PROTEIN_RECEP_F1_2"/>
    <property type="match status" value="1"/>
</dbReference>
<evidence type="ECO:0000256" key="11">
    <source>
        <dbReference type="RuleBase" id="RU004423"/>
    </source>
</evidence>
<evidence type="ECO:0000259" key="14">
    <source>
        <dbReference type="PROSITE" id="PS50262"/>
    </source>
</evidence>
<keyword evidence="7 12" id="KW-0297">G-protein coupled receptor</keyword>
<comment type="subcellular location">
    <subcellularLocation>
        <location evidence="1 12">Membrane</location>
        <topology evidence="1 12">Multi-pass membrane protein</topology>
    </subcellularLocation>
</comment>
<evidence type="ECO:0000313" key="15">
    <source>
        <dbReference type="EMBL" id="KAG8433582.1"/>
    </source>
</evidence>
<feature type="transmembrane region" description="Helical" evidence="13">
    <location>
        <begin position="203"/>
        <end position="230"/>
    </location>
</feature>
<evidence type="ECO:0000256" key="2">
    <source>
        <dbReference type="ARBA" id="ARBA00007376"/>
    </source>
</evidence>
<dbReference type="Pfam" id="PF05296">
    <property type="entry name" value="TAS2R"/>
    <property type="match status" value="1"/>
</dbReference>
<dbReference type="EMBL" id="JAACNH010000009">
    <property type="protein sequence ID" value="KAG8433582.1"/>
    <property type="molecule type" value="Genomic_DNA"/>
</dbReference>
<evidence type="ECO:0000256" key="5">
    <source>
        <dbReference type="ARBA" id="ARBA00022692"/>
    </source>
</evidence>
<evidence type="ECO:0000256" key="6">
    <source>
        <dbReference type="ARBA" id="ARBA00022989"/>
    </source>
</evidence>
<feature type="transmembrane region" description="Helical" evidence="13">
    <location>
        <begin position="109"/>
        <end position="134"/>
    </location>
</feature>
<reference evidence="15" key="1">
    <citation type="thesis" date="2020" institute="ProQuest LLC" country="789 East Eisenhower Parkway, Ann Arbor, MI, USA">
        <title>Comparative Genomics and Chromosome Evolution.</title>
        <authorList>
            <person name="Mudd A.B."/>
        </authorList>
    </citation>
    <scope>NUCLEOTIDE SEQUENCE</scope>
    <source>
        <strain evidence="15">Female2</strain>
        <tissue evidence="15">Blood</tissue>
    </source>
</reference>
<feature type="transmembrane region" description="Helical" evidence="13">
    <location>
        <begin position="61"/>
        <end position="89"/>
    </location>
</feature>
<keyword evidence="3 12" id="KW-0919">Taste</keyword>
<dbReference type="InterPro" id="IPR017452">
    <property type="entry name" value="GPCR_Rhodpsn_7TM"/>
</dbReference>
<dbReference type="PANTHER" id="PTHR11394">
    <property type="entry name" value="TASTE RECEPTOR TYPE 2"/>
    <property type="match status" value="1"/>
</dbReference>
<comment type="caution">
    <text evidence="15">The sequence shown here is derived from an EMBL/GenBank/DDBJ whole genome shotgun (WGS) entry which is preliminary data.</text>
</comment>
<keyword evidence="9 12" id="KW-0675">Receptor</keyword>
<dbReference type="Gene3D" id="1.20.1070.10">
    <property type="entry name" value="Rhodopsin 7-helix transmembrane proteins"/>
    <property type="match status" value="1"/>
</dbReference>
<organism evidence="15 16">
    <name type="scientific">Hymenochirus boettgeri</name>
    <name type="common">Congo dwarf clawed frog</name>
    <dbReference type="NCBI Taxonomy" id="247094"/>
    <lineage>
        <taxon>Eukaryota</taxon>
        <taxon>Metazoa</taxon>
        <taxon>Chordata</taxon>
        <taxon>Craniata</taxon>
        <taxon>Vertebrata</taxon>
        <taxon>Euteleostomi</taxon>
        <taxon>Amphibia</taxon>
        <taxon>Batrachia</taxon>
        <taxon>Anura</taxon>
        <taxon>Pipoidea</taxon>
        <taxon>Pipidae</taxon>
        <taxon>Pipinae</taxon>
        <taxon>Hymenochirus</taxon>
    </lineage>
</organism>
<gene>
    <name evidence="15" type="ORF">GDO86_017770</name>
</gene>
<dbReference type="PANTHER" id="PTHR11394:SF165">
    <property type="entry name" value="TASTE RECEPTOR TYPE 2"/>
    <property type="match status" value="1"/>
</dbReference>
<feature type="transmembrane region" description="Helical" evidence="13">
    <location>
        <begin position="236"/>
        <end position="257"/>
    </location>
</feature>
<evidence type="ECO:0000256" key="8">
    <source>
        <dbReference type="ARBA" id="ARBA00023136"/>
    </source>
</evidence>
<keyword evidence="4 12" id="KW-0716">Sensory transduction</keyword>
<evidence type="ECO:0000256" key="4">
    <source>
        <dbReference type="ARBA" id="ARBA00022606"/>
    </source>
</evidence>
<dbReference type="AlphaFoldDB" id="A0A8T2INM9"/>
<dbReference type="OrthoDB" id="8876749at2759"/>
<dbReference type="GO" id="GO:0016020">
    <property type="term" value="C:membrane"/>
    <property type="evidence" value="ECO:0007669"/>
    <property type="project" value="UniProtKB-SubCell"/>
</dbReference>
<dbReference type="GO" id="GO:0033038">
    <property type="term" value="F:bitter taste receptor activity"/>
    <property type="evidence" value="ECO:0007669"/>
    <property type="project" value="InterPro"/>
</dbReference>
<dbReference type="GO" id="GO:0004930">
    <property type="term" value="F:G protein-coupled receptor activity"/>
    <property type="evidence" value="ECO:0007669"/>
    <property type="project" value="UniProtKB-KW"/>
</dbReference>
<keyword evidence="16" id="KW-1185">Reference proteome</keyword>
<evidence type="ECO:0000256" key="10">
    <source>
        <dbReference type="ARBA" id="ARBA00023224"/>
    </source>
</evidence>
<accession>A0A8T2INM9</accession>